<evidence type="ECO:0000313" key="3">
    <source>
        <dbReference type="Proteomes" id="UP000004030"/>
    </source>
</evidence>
<dbReference type="PATRIC" id="fig|1088721.3.peg.4894"/>
<evidence type="ECO:0000259" key="1">
    <source>
        <dbReference type="Pfam" id="PF13391"/>
    </source>
</evidence>
<dbReference type="OrthoDB" id="5379188at2"/>
<dbReference type="EMBL" id="AGFM01000122">
    <property type="protein sequence ID" value="EHJ57933.1"/>
    <property type="molecule type" value="Genomic_DNA"/>
</dbReference>
<geneLocation type="plasmid" evidence="2">
    <name>pLA1</name>
</geneLocation>
<accession>G6EKW6</accession>
<reference evidence="2 3" key="1">
    <citation type="journal article" date="2012" name="J. Bacteriol.">
        <title>Genome sequence of benzo(a)pyrene-degrading bacterium Novosphingobium pentaromativorans US6-1.</title>
        <authorList>
            <person name="Luo Y.R."/>
            <person name="Kang S.G."/>
            <person name="Kim S.J."/>
            <person name="Kim M.R."/>
            <person name="Li N."/>
            <person name="Lee J.H."/>
            <person name="Kwon K.K."/>
        </authorList>
    </citation>
    <scope>NUCLEOTIDE SEQUENCE [LARGE SCALE GENOMIC DNA]</scope>
    <source>
        <strain evidence="2 3">US6-1</strain>
        <plasmid evidence="2">pLA1</plasmid>
    </source>
</reference>
<dbReference type="InterPro" id="IPR003615">
    <property type="entry name" value="HNH_nuc"/>
</dbReference>
<dbReference type="RefSeq" id="WP_007015894.1">
    <property type="nucleotide sequence ID" value="NZ_AGFM01000122.1"/>
</dbReference>
<keyword evidence="3" id="KW-1185">Reference proteome</keyword>
<evidence type="ECO:0000313" key="2">
    <source>
        <dbReference type="EMBL" id="EHJ57933.1"/>
    </source>
</evidence>
<dbReference type="Pfam" id="PF13391">
    <property type="entry name" value="HNH_2"/>
    <property type="match status" value="1"/>
</dbReference>
<dbReference type="KEGG" id="npn:JI59_25155"/>
<dbReference type="AlphaFoldDB" id="G6EKW6"/>
<dbReference type="CDD" id="cd00085">
    <property type="entry name" value="HNHc"/>
    <property type="match status" value="1"/>
</dbReference>
<comment type="caution">
    <text evidence="2">The sequence shown here is derived from an EMBL/GenBank/DDBJ whole genome shotgun (WGS) entry which is preliminary data.</text>
</comment>
<sequence>MPKPSIRAIQRLYAMSGNRCAFSGCTAPIIEDSPGMAGINMGEICHIRASKPGGERYDPEQSDAERHDYENLILLCRRHHKLIDSDTIEFSVAKLLAMKQEHEQLAGRAENTADRFSAKRLLDAMDRITIPDNKGTVVIASAGSNVSIRQPRSRVTMAPLAGTIGADRDMVRYTKYLAKQYNEFASWAPHRTEKFRPAVIYANIMKEFGSKLELIPDDRFSSVCAYLQQRITRTRLGRMRNAEGHRCYASFDEFLDKGKQHH</sequence>
<proteinExistence type="predicted"/>
<feature type="domain" description="HNH nuclease" evidence="1">
    <location>
        <begin position="20"/>
        <end position="86"/>
    </location>
</feature>
<organism evidence="2 3">
    <name type="scientific">Novosphingobium pentaromativorans US6-1</name>
    <dbReference type="NCBI Taxonomy" id="1088721"/>
    <lineage>
        <taxon>Bacteria</taxon>
        <taxon>Pseudomonadati</taxon>
        <taxon>Pseudomonadota</taxon>
        <taxon>Alphaproteobacteria</taxon>
        <taxon>Sphingomonadales</taxon>
        <taxon>Sphingomonadaceae</taxon>
        <taxon>Novosphingobium</taxon>
    </lineage>
</organism>
<protein>
    <recommendedName>
        <fullName evidence="1">HNH nuclease domain-containing protein</fullName>
    </recommendedName>
</protein>
<gene>
    <name evidence="2" type="ORF">NSU_pLA1039</name>
</gene>
<dbReference type="Proteomes" id="UP000004030">
    <property type="component" value="Unassembled WGS sequence"/>
</dbReference>
<name>G6EKW6_9SPHN</name>
<keyword evidence="2" id="KW-0614">Plasmid</keyword>